<dbReference type="GO" id="GO:0048046">
    <property type="term" value="C:apoplast"/>
    <property type="evidence" value="ECO:0007669"/>
    <property type="project" value="UniProtKB-SubCell"/>
</dbReference>
<dbReference type="SUPFAM" id="SSF49503">
    <property type="entry name" value="Cupredoxins"/>
    <property type="match status" value="3"/>
</dbReference>
<dbReference type="Proteomes" id="UP000015105">
    <property type="component" value="Chromosome 1D"/>
</dbReference>
<comment type="catalytic activity">
    <reaction evidence="1 13">
        <text>4 hydroquinone + O2 = 4 benzosemiquinone + 2 H2O</text>
        <dbReference type="Rhea" id="RHEA:11276"/>
        <dbReference type="ChEBI" id="CHEBI:15377"/>
        <dbReference type="ChEBI" id="CHEBI:15379"/>
        <dbReference type="ChEBI" id="CHEBI:17594"/>
        <dbReference type="ChEBI" id="CHEBI:17977"/>
        <dbReference type="EC" id="1.10.3.2"/>
    </reaction>
</comment>
<dbReference type="FunFam" id="2.60.40.420:FF:000062">
    <property type="entry name" value="Laccase"/>
    <property type="match status" value="1"/>
</dbReference>
<dbReference type="AlphaFoldDB" id="A0A452Z9G7"/>
<dbReference type="InterPro" id="IPR011706">
    <property type="entry name" value="Cu-oxidase_C"/>
</dbReference>
<dbReference type="EC" id="1.10.3.2" evidence="5 13"/>
<evidence type="ECO:0000313" key="18">
    <source>
        <dbReference type="Proteomes" id="UP000015105"/>
    </source>
</evidence>
<keyword evidence="13" id="KW-0732">Signal</keyword>
<evidence type="ECO:0000256" key="6">
    <source>
        <dbReference type="ARBA" id="ARBA00022523"/>
    </source>
</evidence>
<evidence type="ECO:0000259" key="16">
    <source>
        <dbReference type="Pfam" id="PF07732"/>
    </source>
</evidence>
<dbReference type="InterPro" id="IPR008972">
    <property type="entry name" value="Cupredoxin"/>
</dbReference>
<evidence type="ECO:0000256" key="8">
    <source>
        <dbReference type="ARBA" id="ARBA00022723"/>
    </source>
</evidence>
<dbReference type="PROSITE" id="PS00079">
    <property type="entry name" value="MULTICOPPER_OXIDASE1"/>
    <property type="match status" value="1"/>
</dbReference>
<evidence type="ECO:0000256" key="3">
    <source>
        <dbReference type="ARBA" id="ARBA00004271"/>
    </source>
</evidence>
<reference evidence="17" key="3">
    <citation type="journal article" date="2017" name="Nature">
        <title>Genome sequence of the progenitor of the wheat D genome Aegilops tauschii.</title>
        <authorList>
            <person name="Luo M.C."/>
            <person name="Gu Y.Q."/>
            <person name="Puiu D."/>
            <person name="Wang H."/>
            <person name="Twardziok S.O."/>
            <person name="Deal K.R."/>
            <person name="Huo N."/>
            <person name="Zhu T."/>
            <person name="Wang L."/>
            <person name="Wang Y."/>
            <person name="McGuire P.E."/>
            <person name="Liu S."/>
            <person name="Long H."/>
            <person name="Ramasamy R.K."/>
            <person name="Rodriguez J.C."/>
            <person name="Van S.L."/>
            <person name="Yuan L."/>
            <person name="Wang Z."/>
            <person name="Xia Z."/>
            <person name="Xiao L."/>
            <person name="Anderson O.D."/>
            <person name="Ouyang S."/>
            <person name="Liang Y."/>
            <person name="Zimin A.V."/>
            <person name="Pertea G."/>
            <person name="Qi P."/>
            <person name="Bennetzen J.L."/>
            <person name="Dai X."/>
            <person name="Dawson M.W."/>
            <person name="Muller H.G."/>
            <person name="Kugler K."/>
            <person name="Rivarola-Duarte L."/>
            <person name="Spannagl M."/>
            <person name="Mayer K.F.X."/>
            <person name="Lu F.H."/>
            <person name="Bevan M.W."/>
            <person name="Leroy P."/>
            <person name="Li P."/>
            <person name="You F.M."/>
            <person name="Sun Q."/>
            <person name="Liu Z."/>
            <person name="Lyons E."/>
            <person name="Wicker T."/>
            <person name="Salzberg S.L."/>
            <person name="Devos K.M."/>
            <person name="Dvorak J."/>
        </authorList>
    </citation>
    <scope>NUCLEOTIDE SEQUENCE [LARGE SCALE GENOMIC DNA]</scope>
    <source>
        <strain evidence="17">cv. AL8/78</strain>
    </source>
</reference>
<dbReference type="InterPro" id="IPR034288">
    <property type="entry name" value="CuRO_1_LCC"/>
</dbReference>
<evidence type="ECO:0000256" key="5">
    <source>
        <dbReference type="ARBA" id="ARBA00012297"/>
    </source>
</evidence>
<comment type="similarity">
    <text evidence="4 13">Belongs to the multicopper oxidase family.</text>
</comment>
<dbReference type="Gene3D" id="2.60.40.420">
    <property type="entry name" value="Cupredoxins - blue copper proteins"/>
    <property type="match status" value="3"/>
</dbReference>
<comment type="subcellular location">
    <subcellularLocation>
        <location evidence="3 13">Secreted</location>
        <location evidence="3 13">Extracellular space</location>
        <location evidence="3 13">Apoplast</location>
    </subcellularLocation>
</comment>
<reference evidence="17" key="4">
    <citation type="submission" date="2019-03" db="UniProtKB">
        <authorList>
            <consortium name="EnsemblPlants"/>
        </authorList>
    </citation>
    <scope>IDENTIFICATION</scope>
</reference>
<dbReference type="GO" id="GO:0005507">
    <property type="term" value="F:copper ion binding"/>
    <property type="evidence" value="ECO:0007669"/>
    <property type="project" value="InterPro"/>
</dbReference>
<reference evidence="17" key="5">
    <citation type="journal article" date="2021" name="G3 (Bethesda)">
        <title>Aegilops tauschii genome assembly Aet v5.0 features greater sequence contiguity and improved annotation.</title>
        <authorList>
            <person name="Wang L."/>
            <person name="Zhu T."/>
            <person name="Rodriguez J.C."/>
            <person name="Deal K.R."/>
            <person name="Dubcovsky J."/>
            <person name="McGuire P.E."/>
            <person name="Lux T."/>
            <person name="Spannagl M."/>
            <person name="Mayer K.F.X."/>
            <person name="Baldrich P."/>
            <person name="Meyers B.C."/>
            <person name="Huo N."/>
            <person name="Gu Y.Q."/>
            <person name="Zhou H."/>
            <person name="Devos K.M."/>
            <person name="Bennetzen J.L."/>
            <person name="Unver T."/>
            <person name="Budak H."/>
            <person name="Gulick P.J."/>
            <person name="Galiba G."/>
            <person name="Kalapos B."/>
            <person name="Nelson D.R."/>
            <person name="Li P."/>
            <person name="You F.M."/>
            <person name="Luo M.C."/>
            <person name="Dvorak J."/>
        </authorList>
    </citation>
    <scope>NUCLEOTIDE SEQUENCE [LARGE SCALE GENOMIC DNA]</scope>
    <source>
        <strain evidence="17">cv. AL8/78</strain>
    </source>
</reference>
<dbReference type="Pfam" id="PF00394">
    <property type="entry name" value="Cu-oxidase"/>
    <property type="match status" value="1"/>
</dbReference>
<keyword evidence="8 13" id="KW-0479">Metal-binding</keyword>
<feature type="domain" description="Plastocyanin-like" evidence="16">
    <location>
        <begin position="44"/>
        <end position="157"/>
    </location>
</feature>
<keyword evidence="18" id="KW-1185">Reference proteome</keyword>
<evidence type="ECO:0000256" key="10">
    <source>
        <dbReference type="ARBA" id="ARBA00023002"/>
    </source>
</evidence>
<keyword evidence="12 13" id="KW-0439">Lignin degradation</keyword>
<dbReference type="InterPro" id="IPR011707">
    <property type="entry name" value="Cu-oxidase-like_N"/>
</dbReference>
<evidence type="ECO:0000256" key="1">
    <source>
        <dbReference type="ARBA" id="ARBA00000349"/>
    </source>
</evidence>
<dbReference type="GO" id="GO:0046274">
    <property type="term" value="P:lignin catabolic process"/>
    <property type="evidence" value="ECO:0007669"/>
    <property type="project" value="UniProtKB-KW"/>
</dbReference>
<dbReference type="EnsemblPlants" id="AET1Gv20678900.4">
    <property type="protein sequence ID" value="AET1Gv20678900.4"/>
    <property type="gene ID" value="AET1Gv20678900"/>
</dbReference>
<accession>A0A452Z9G7</accession>
<dbReference type="CDD" id="cd13875">
    <property type="entry name" value="CuRO_2_LCC_plant"/>
    <property type="match status" value="1"/>
</dbReference>
<evidence type="ECO:0000256" key="4">
    <source>
        <dbReference type="ARBA" id="ARBA00010609"/>
    </source>
</evidence>
<evidence type="ECO:0000256" key="2">
    <source>
        <dbReference type="ARBA" id="ARBA00002075"/>
    </source>
</evidence>
<dbReference type="GO" id="GO:0052716">
    <property type="term" value="F:hydroquinone:oxygen oxidoreductase activity"/>
    <property type="evidence" value="ECO:0007669"/>
    <property type="project" value="UniProtKB-EC"/>
</dbReference>
<proteinExistence type="inferred from homology"/>
<comment type="cofactor">
    <cofactor evidence="13">
        <name>Cu cation</name>
        <dbReference type="ChEBI" id="CHEBI:23378"/>
    </cofactor>
    <text evidence="13">Binds 4 Cu cations per monomer.</text>
</comment>
<evidence type="ECO:0000256" key="7">
    <source>
        <dbReference type="ARBA" id="ARBA00022525"/>
    </source>
</evidence>
<reference evidence="18" key="2">
    <citation type="journal article" date="2017" name="Nat. Plants">
        <title>The Aegilops tauschii genome reveals multiple impacts of transposons.</title>
        <authorList>
            <person name="Zhao G."/>
            <person name="Zou C."/>
            <person name="Li K."/>
            <person name="Wang K."/>
            <person name="Li T."/>
            <person name="Gao L."/>
            <person name="Zhang X."/>
            <person name="Wang H."/>
            <person name="Yang Z."/>
            <person name="Liu X."/>
            <person name="Jiang W."/>
            <person name="Mao L."/>
            <person name="Kong X."/>
            <person name="Jiao Y."/>
            <person name="Jia J."/>
        </authorList>
    </citation>
    <scope>NUCLEOTIDE SEQUENCE [LARGE SCALE GENOMIC DNA]</scope>
    <source>
        <strain evidence="18">cv. AL8/78</strain>
    </source>
</reference>
<dbReference type="PANTHER" id="PTHR11709">
    <property type="entry name" value="MULTI-COPPER OXIDASE"/>
    <property type="match status" value="1"/>
</dbReference>
<dbReference type="Gramene" id="AET1Gv20678900.4">
    <property type="protein sequence ID" value="AET1Gv20678900.4"/>
    <property type="gene ID" value="AET1Gv20678900"/>
</dbReference>
<dbReference type="InterPro" id="IPR045087">
    <property type="entry name" value="Cu-oxidase_fam"/>
</dbReference>
<dbReference type="Pfam" id="PF07731">
    <property type="entry name" value="Cu-oxidase_2"/>
    <property type="match status" value="1"/>
</dbReference>
<keyword evidence="10 13" id="KW-0560">Oxidoreductase</keyword>
<dbReference type="InterPro" id="IPR001117">
    <property type="entry name" value="Cu-oxidase_2nd"/>
</dbReference>
<feature type="domain" description="Plastocyanin-like" evidence="15">
    <location>
        <begin position="416"/>
        <end position="530"/>
    </location>
</feature>
<feature type="chain" id="PRO_5018814045" description="Laccase" evidence="13">
    <location>
        <begin position="36"/>
        <end position="548"/>
    </location>
</feature>
<keyword evidence="6 13" id="KW-0052">Apoplast</keyword>
<evidence type="ECO:0000259" key="14">
    <source>
        <dbReference type="Pfam" id="PF00394"/>
    </source>
</evidence>
<keyword evidence="11 13" id="KW-0186">Copper</keyword>
<evidence type="ECO:0000259" key="15">
    <source>
        <dbReference type="Pfam" id="PF07731"/>
    </source>
</evidence>
<dbReference type="InterPro" id="IPR033138">
    <property type="entry name" value="Cu_oxidase_CS"/>
</dbReference>
<feature type="domain" description="Plastocyanin-like" evidence="14">
    <location>
        <begin position="170"/>
        <end position="322"/>
    </location>
</feature>
<name>A0A452Z9G7_AEGTS</name>
<reference evidence="18" key="1">
    <citation type="journal article" date="2014" name="Science">
        <title>Ancient hybridizations among the ancestral genomes of bread wheat.</title>
        <authorList>
            <consortium name="International Wheat Genome Sequencing Consortium,"/>
            <person name="Marcussen T."/>
            <person name="Sandve S.R."/>
            <person name="Heier L."/>
            <person name="Spannagl M."/>
            <person name="Pfeifer M."/>
            <person name="Jakobsen K.S."/>
            <person name="Wulff B.B."/>
            <person name="Steuernagel B."/>
            <person name="Mayer K.F."/>
            <person name="Olsen O.A."/>
        </authorList>
    </citation>
    <scope>NUCLEOTIDE SEQUENCE [LARGE SCALE GENOMIC DNA]</scope>
    <source>
        <strain evidence="18">cv. AL8/78</strain>
    </source>
</reference>
<evidence type="ECO:0000256" key="13">
    <source>
        <dbReference type="RuleBase" id="RU361119"/>
    </source>
</evidence>
<evidence type="ECO:0000256" key="11">
    <source>
        <dbReference type="ARBA" id="ARBA00023008"/>
    </source>
</evidence>
<evidence type="ECO:0000256" key="9">
    <source>
        <dbReference type="ARBA" id="ARBA00022737"/>
    </source>
</evidence>
<dbReference type="PANTHER" id="PTHR11709:SF67">
    <property type="entry name" value="LACCASE-11-RELATED"/>
    <property type="match status" value="1"/>
</dbReference>
<protein>
    <recommendedName>
        <fullName evidence="5 13">Laccase</fullName>
        <ecNumber evidence="5 13">1.10.3.2</ecNumber>
    </recommendedName>
    <alternativeName>
        <fullName evidence="13">Benzenediol:oxygen oxidoreductase</fullName>
    </alternativeName>
    <alternativeName>
        <fullName evidence="13">Diphenol oxidase</fullName>
    </alternativeName>
    <alternativeName>
        <fullName evidence="13">Urishiol oxidase</fullName>
    </alternativeName>
</protein>
<dbReference type="PROSITE" id="PS00080">
    <property type="entry name" value="MULTICOPPER_OXIDASE2"/>
    <property type="match status" value="1"/>
</dbReference>
<sequence length="548" mass="59611">MAMGMGMGSARRLRCASPACLLLAFLLAMPGLTAGLTRRYTFNVTMATVTRLCTTKSIPTVNGRFPGPRITVREGDRLVVSVHNNINNNVTFHWHGVRQLRSAWADGPAYITQCPMRPGQSYVYNFRIVGQRGTLWWHAHFSWLRATLHGPLVILPPRGVPYPFPKPYREVPLMLGEWFNADPEAVIKQALQTGGGPNVSDAYTFNGFPGPTYNCSGGGNSTFKLKVKPGRTYMLRLINAALNDELFFAVANHTLTVVQADASYVKPFAATTLVISPGQTMDVLLTAATNPSSTAFAIAVAPYTNTVGTFDNTTATAVLEYTPQRPAALRGLPAPPLPRYNDTGAVTNFSSNFRSLASARYPARVPLSVDRSFFFAVGLGADPCQSPVNGTCQGPNNTRFAASINNVSFVMPKTSLLQAHYQRRVVPLAFNTSVEVVLQDTSIQGAESHPLHLHGYDFHVVGTGFGNYDAANDTAKYNLVDPVQRNTISVPTAGWVAIRFVANNPGVWIMHCHLDVHLSWGLSMAWLVNDGPLPNQKLPPPPSDIPTC</sequence>
<comment type="function">
    <text evidence="2 13">Lignin degradation and detoxification of lignin-derived products.</text>
</comment>
<dbReference type="CDD" id="cd13849">
    <property type="entry name" value="CuRO_1_LCC_plant"/>
    <property type="match status" value="1"/>
</dbReference>
<dbReference type="InterPro" id="IPR002355">
    <property type="entry name" value="Cu_oxidase_Cu_BS"/>
</dbReference>
<keyword evidence="7 13" id="KW-0964">Secreted</keyword>
<evidence type="ECO:0000313" key="17">
    <source>
        <dbReference type="EnsemblPlants" id="AET1Gv20678900.4"/>
    </source>
</evidence>
<keyword evidence="9 13" id="KW-0677">Repeat</keyword>
<dbReference type="Pfam" id="PF07732">
    <property type="entry name" value="Cu-oxidase_3"/>
    <property type="match status" value="1"/>
</dbReference>
<feature type="signal peptide" evidence="13">
    <location>
        <begin position="1"/>
        <end position="35"/>
    </location>
</feature>
<dbReference type="NCBIfam" id="TIGR03389">
    <property type="entry name" value="laccase"/>
    <property type="match status" value="1"/>
</dbReference>
<evidence type="ECO:0000256" key="12">
    <source>
        <dbReference type="ARBA" id="ARBA00023185"/>
    </source>
</evidence>
<dbReference type="FunFam" id="2.60.40.420:FF:000049">
    <property type="entry name" value="Laccase"/>
    <property type="match status" value="1"/>
</dbReference>
<organism evidence="17 18">
    <name type="scientific">Aegilops tauschii subsp. strangulata</name>
    <name type="common">Goatgrass</name>
    <dbReference type="NCBI Taxonomy" id="200361"/>
    <lineage>
        <taxon>Eukaryota</taxon>
        <taxon>Viridiplantae</taxon>
        <taxon>Streptophyta</taxon>
        <taxon>Embryophyta</taxon>
        <taxon>Tracheophyta</taxon>
        <taxon>Spermatophyta</taxon>
        <taxon>Magnoliopsida</taxon>
        <taxon>Liliopsida</taxon>
        <taxon>Poales</taxon>
        <taxon>Poaceae</taxon>
        <taxon>BOP clade</taxon>
        <taxon>Pooideae</taxon>
        <taxon>Triticodae</taxon>
        <taxon>Triticeae</taxon>
        <taxon>Triticinae</taxon>
        <taxon>Aegilops</taxon>
    </lineage>
</organism>
<dbReference type="InterPro" id="IPR017761">
    <property type="entry name" value="Laccase"/>
</dbReference>
<dbReference type="InterPro" id="IPR034285">
    <property type="entry name" value="CuRO_2_LCC"/>
</dbReference>